<dbReference type="AlphaFoldDB" id="A0AAJ5WA44"/>
<protein>
    <submittedName>
        <fullName evidence="1">Uncharacterized protein</fullName>
    </submittedName>
</protein>
<evidence type="ECO:0000313" key="2">
    <source>
        <dbReference type="Proteomes" id="UP001214530"/>
    </source>
</evidence>
<dbReference type="Proteomes" id="UP001214530">
    <property type="component" value="Chromosome"/>
</dbReference>
<name>A0AAJ5WA44_9SPHI</name>
<accession>A0AAJ5WA44</accession>
<reference evidence="1" key="1">
    <citation type="submission" date="2023-03" db="EMBL/GenBank/DDBJ databases">
        <title>Andean soil-derived lignocellulolytic bacterial consortium as a source of novel taxa and putative plastic-active enzymes.</title>
        <authorList>
            <person name="Diaz-Garcia L."/>
            <person name="Chuvochina M."/>
            <person name="Feuerriegel G."/>
            <person name="Bunk B."/>
            <person name="Sproer C."/>
            <person name="Streit W.R."/>
            <person name="Rodriguez L.M."/>
            <person name="Overmann J."/>
            <person name="Jimenez D.J."/>
        </authorList>
    </citation>
    <scope>NUCLEOTIDE SEQUENCE</scope>
    <source>
        <strain evidence="1">MAG 3858</strain>
    </source>
</reference>
<sequence length="384" mass="43533">MKIHTKTTLHKLVLELMSPDRPIMEDEEIKNWMDRLPAIGKEVSGEMRSMLFANMGTGRVKRYLGQISKECTFLLDTLYQYPEFPERMRPLYQAVLNCLIAAIDVLHRSYAKYLDPLEKMPMLQYRMAADRIEEQVKPLVSAMSTYCIDKTLQALVVGKMTVLLKVGAGSWYQMGYLEKLQKWIFELCRGLPHSLNSQFRTLLLRANFNTTGFMSYCKAEIALDLAGQYDMAAKYDCLFSYKRELESLTYKHKTVKFDAGRPGVKDILLSYVDTELTCMDRKKNLSNPIAVVPAGEECARLPLAISADVLAYLFKLLVKVGVVVGGKRPMLAFIARSFQTVGIGNTSLSAASMDSKYRQVLKNTATTVKSILLKMLKQVDEEFG</sequence>
<organism evidence="1 2">
    <name type="scientific">Candidatus Pedobacter colombiensis</name>
    <dbReference type="NCBI Taxonomy" id="3121371"/>
    <lineage>
        <taxon>Bacteria</taxon>
        <taxon>Pseudomonadati</taxon>
        <taxon>Bacteroidota</taxon>
        <taxon>Sphingobacteriia</taxon>
        <taxon>Sphingobacteriales</taxon>
        <taxon>Sphingobacteriaceae</taxon>
        <taxon>Pedobacter</taxon>
    </lineage>
</organism>
<proteinExistence type="predicted"/>
<evidence type="ECO:0000313" key="1">
    <source>
        <dbReference type="EMBL" id="WEK21638.1"/>
    </source>
</evidence>
<dbReference type="EMBL" id="CP119313">
    <property type="protein sequence ID" value="WEK21638.1"/>
    <property type="molecule type" value="Genomic_DNA"/>
</dbReference>
<gene>
    <name evidence="1" type="ORF">P0Y49_10870</name>
</gene>